<evidence type="ECO:0000256" key="2">
    <source>
        <dbReference type="SAM" id="Phobius"/>
    </source>
</evidence>
<evidence type="ECO:0000313" key="4">
    <source>
        <dbReference type="Proteomes" id="UP000565715"/>
    </source>
</evidence>
<comment type="caution">
    <text evidence="3">The sequence shown here is derived from an EMBL/GenBank/DDBJ whole genome shotgun (WGS) entry which is preliminary data.</text>
</comment>
<reference evidence="3 4" key="1">
    <citation type="submission" date="2020-04" db="EMBL/GenBank/DDBJ databases">
        <title>MicrobeNet Type strains.</title>
        <authorList>
            <person name="Nicholson A.C."/>
        </authorList>
    </citation>
    <scope>NUCLEOTIDE SEQUENCE [LARGE SCALE GENOMIC DNA]</scope>
    <source>
        <strain evidence="3 4">DSM 45078</strain>
    </source>
</reference>
<dbReference type="RefSeq" id="WP_157112589.1">
    <property type="nucleotide sequence ID" value="NZ_JAAXOO010000001.1"/>
</dbReference>
<evidence type="ECO:0000256" key="1">
    <source>
        <dbReference type="SAM" id="MobiDB-lite"/>
    </source>
</evidence>
<keyword evidence="4" id="KW-1185">Reference proteome</keyword>
<dbReference type="EMBL" id="JAAXOO010000001">
    <property type="protein sequence ID" value="NKY32069.1"/>
    <property type="molecule type" value="Genomic_DNA"/>
</dbReference>
<feature type="region of interest" description="Disordered" evidence="1">
    <location>
        <begin position="1"/>
        <end position="38"/>
    </location>
</feature>
<feature type="transmembrane region" description="Helical" evidence="2">
    <location>
        <begin position="72"/>
        <end position="89"/>
    </location>
</feature>
<protein>
    <submittedName>
        <fullName evidence="3">Uncharacterized protein</fullName>
    </submittedName>
</protein>
<keyword evidence="2" id="KW-0812">Transmembrane</keyword>
<keyword evidence="2" id="KW-1133">Transmembrane helix</keyword>
<dbReference type="AlphaFoldDB" id="A0A846XAH9"/>
<organism evidence="3 4">
    <name type="scientific">Nocardia speluncae</name>
    <dbReference type="NCBI Taxonomy" id="419477"/>
    <lineage>
        <taxon>Bacteria</taxon>
        <taxon>Bacillati</taxon>
        <taxon>Actinomycetota</taxon>
        <taxon>Actinomycetes</taxon>
        <taxon>Mycobacteriales</taxon>
        <taxon>Nocardiaceae</taxon>
        <taxon>Nocardia</taxon>
    </lineage>
</organism>
<feature type="transmembrane region" description="Helical" evidence="2">
    <location>
        <begin position="135"/>
        <end position="155"/>
    </location>
</feature>
<sequence length="326" mass="34176">MAKPTPWGRSAGRGAEAGSAVRSSFGGTPDSAAAGDRMQRWNEHRATAAELLRRARGRADDVRTSPRLIGKWGYVFSAVAGVVAFLLMFRHWMVAEGPDGIAAATAFGRIDSTTRYLAVWSSQGPPASANLTGSWAVVASTAIAVTVVAVVIYIVTNSPRFARVATGASVLAAVLIVVNLLYLTARQKDLKSMTVRRWDLGGQIGSWVDWAFNDGTKPVAGLNQLEYVASGTVTTAAIAAVIIAVAGAVVGVAMMPRRTNGSSWIPWRISVSRATTSNYMAAGSDRPPDPAPAADSPKAEPEGGPVVDNDPPDDDRHAAAPGTPQR</sequence>
<accession>A0A846XAH9</accession>
<feature type="compositionally biased region" description="Low complexity" evidence="1">
    <location>
        <begin position="8"/>
        <end position="24"/>
    </location>
</feature>
<keyword evidence="2" id="KW-0472">Membrane</keyword>
<proteinExistence type="predicted"/>
<dbReference type="Proteomes" id="UP000565715">
    <property type="component" value="Unassembled WGS sequence"/>
</dbReference>
<evidence type="ECO:0000313" key="3">
    <source>
        <dbReference type="EMBL" id="NKY32069.1"/>
    </source>
</evidence>
<feature type="transmembrane region" description="Helical" evidence="2">
    <location>
        <begin position="162"/>
        <end position="183"/>
    </location>
</feature>
<feature type="region of interest" description="Disordered" evidence="1">
    <location>
        <begin position="279"/>
        <end position="326"/>
    </location>
</feature>
<feature type="transmembrane region" description="Helical" evidence="2">
    <location>
        <begin position="227"/>
        <end position="253"/>
    </location>
</feature>
<gene>
    <name evidence="3" type="ORF">HGA13_03135</name>
</gene>
<name>A0A846XAH9_9NOCA</name>